<feature type="domain" description="Fibronectin type-III" evidence="9">
    <location>
        <begin position="409"/>
        <end position="511"/>
    </location>
</feature>
<dbReference type="Gene3D" id="2.60.40.10">
    <property type="entry name" value="Immunoglobulins"/>
    <property type="match status" value="5"/>
</dbReference>
<dbReference type="CDD" id="cd00063">
    <property type="entry name" value="FN3"/>
    <property type="match status" value="4"/>
</dbReference>
<dbReference type="PANTHER" id="PTHR13817">
    <property type="entry name" value="TITIN"/>
    <property type="match status" value="1"/>
</dbReference>
<keyword evidence="5 8" id="KW-0472">Membrane</keyword>
<proteinExistence type="predicted"/>
<evidence type="ECO:0000256" key="3">
    <source>
        <dbReference type="ARBA" id="ARBA00022737"/>
    </source>
</evidence>
<comment type="subcellular location">
    <subcellularLocation>
        <location evidence="1">Membrane</location>
        <topology evidence="1">Single-pass type I membrane protein</topology>
    </subcellularLocation>
</comment>
<evidence type="ECO:0000313" key="11">
    <source>
        <dbReference type="Proteomes" id="UP000324832"/>
    </source>
</evidence>
<feature type="region of interest" description="Disordered" evidence="7">
    <location>
        <begin position="371"/>
        <end position="410"/>
    </location>
</feature>
<dbReference type="Pfam" id="PF06583">
    <property type="entry name" value="Neogenin_C"/>
    <property type="match status" value="1"/>
</dbReference>
<keyword evidence="11" id="KW-1185">Reference proteome</keyword>
<evidence type="ECO:0000256" key="5">
    <source>
        <dbReference type="ARBA" id="ARBA00023136"/>
    </source>
</evidence>
<dbReference type="EMBL" id="FZQP02006970">
    <property type="protein sequence ID" value="VVD05408.1"/>
    <property type="molecule type" value="Genomic_DNA"/>
</dbReference>
<evidence type="ECO:0000256" key="2">
    <source>
        <dbReference type="ARBA" id="ARBA00022692"/>
    </source>
</evidence>
<feature type="domain" description="Fibronectin type-III" evidence="9">
    <location>
        <begin position="552"/>
        <end position="674"/>
    </location>
</feature>
<accession>A0A5E4R456</accession>
<evidence type="ECO:0000256" key="1">
    <source>
        <dbReference type="ARBA" id="ARBA00004479"/>
    </source>
</evidence>
<dbReference type="Proteomes" id="UP000324832">
    <property type="component" value="Unassembled WGS sequence"/>
</dbReference>
<dbReference type="GO" id="GO:0016020">
    <property type="term" value="C:membrane"/>
    <property type="evidence" value="ECO:0007669"/>
    <property type="project" value="UniProtKB-SubCell"/>
</dbReference>
<feature type="transmembrane region" description="Helical" evidence="8">
    <location>
        <begin position="687"/>
        <end position="710"/>
    </location>
</feature>
<feature type="domain" description="Fibronectin type-III" evidence="9">
    <location>
        <begin position="285"/>
        <end position="379"/>
    </location>
</feature>
<feature type="compositionally biased region" description="Acidic residues" evidence="7">
    <location>
        <begin position="379"/>
        <end position="404"/>
    </location>
</feature>
<evidence type="ECO:0000313" key="10">
    <source>
        <dbReference type="EMBL" id="VVD05408.1"/>
    </source>
</evidence>
<keyword evidence="3" id="KW-0677">Repeat</keyword>
<sequence>MNNLCYTRERMANGGATRHEMNVASLQPNTTYVFTAQAFTRNAASPHTAVRPRRGPWGTPVIVTCEEQLRLHRCIPLEVKTPGEEVIYGPPQDVRVEPLGAHALRVSWSPPVAGAVAAPPAKYAVSYSEVESGREQSVWCASSCVVEGLRAGSQYRVRVAAAGGAAIERGAATPAATPAAPPANLTARPLSHTSIQVRWDAPPPRTHGGPLTGYKIRYRAAGATRRRADTLTTPADVRRADLTNLEPSATYQIRICAINANGSGPFSEWVSARTAGVERAETSVPDLPPPLTARAGRDWISVWWSGGGGGGSGARGWWLGWGLGVPDEHSRELPRDKTSYVIRGLESNSEYVISLRASNALGLGPAVYATVRTRPLGPDDPDEPDGPDEPDEPDDTEDEEEDDTPPLIPPVGLKVIMLSGTTAVVYWTDPTLPKGQAATDGRHYVVRWSVAGGATDAGAGPSRARTYNVTDLNCMLDDLKPFTTYEFSVKLIKDKIGAEYQENANKYTQPTQTELKTSLQYDKNESMSAGGRESSWSMIASNTTLEAAPASPPRDLRVAPAQPAARAADLVWTAPARPNGRLTGAYHSPHRTATRAGDDTVLLAGYVIMYAIQRAGASTGGAEEWTAVGVAGERGRARVDRLRPRTTYAFKIQARNSKGLGPFSAAVVYTTGVDTGEGAGLASATSAWLWASAGGACAVLALAAALALSLCCRRQAPLSPDTSTYQKASASAGIKPPDLWIHHDQMELKHIDKSIHSSASKSTSIPLSTLSSRGPSYRLKYLSAGSVDGGLVSSSLTLGRAGLPPAEYEPARPPPPPAASLDRRYAPAYVGISTHATEHVYYRSDRTVN</sequence>
<dbReference type="InterPro" id="IPR013783">
    <property type="entry name" value="Ig-like_fold"/>
</dbReference>
<dbReference type="Pfam" id="PF00041">
    <property type="entry name" value="fn3"/>
    <property type="match status" value="4"/>
</dbReference>
<feature type="domain" description="Fibronectin type-III" evidence="9">
    <location>
        <begin position="90"/>
        <end position="180"/>
    </location>
</feature>
<reference evidence="10 11" key="1">
    <citation type="submission" date="2017-07" db="EMBL/GenBank/DDBJ databases">
        <authorList>
            <person name="Talla V."/>
            <person name="Backstrom N."/>
        </authorList>
    </citation>
    <scope>NUCLEOTIDE SEQUENCE [LARGE SCALE GENOMIC DNA]</scope>
</reference>
<dbReference type="InterPro" id="IPR050964">
    <property type="entry name" value="Striated_Muscle_Regulatory"/>
</dbReference>
<gene>
    <name evidence="10" type="ORF">LSINAPIS_LOCUS14960</name>
</gene>
<protein>
    <recommendedName>
        <fullName evidence="9">Fibronectin type-III domain-containing protein</fullName>
    </recommendedName>
</protein>
<keyword evidence="4 8" id="KW-1133">Transmembrane helix</keyword>
<dbReference type="SUPFAM" id="SSF49265">
    <property type="entry name" value="Fibronectin type III"/>
    <property type="match status" value="3"/>
</dbReference>
<dbReference type="InterPro" id="IPR003961">
    <property type="entry name" value="FN3_dom"/>
</dbReference>
<evidence type="ECO:0000256" key="7">
    <source>
        <dbReference type="SAM" id="MobiDB-lite"/>
    </source>
</evidence>
<dbReference type="FunFam" id="2.60.40.10:FF:000028">
    <property type="entry name" value="Neuronal cell adhesion molecule"/>
    <property type="match status" value="1"/>
</dbReference>
<evidence type="ECO:0000259" key="9">
    <source>
        <dbReference type="PROSITE" id="PS50853"/>
    </source>
</evidence>
<feature type="domain" description="Fibronectin type-III" evidence="9">
    <location>
        <begin position="181"/>
        <end position="277"/>
    </location>
</feature>
<dbReference type="PROSITE" id="PS50853">
    <property type="entry name" value="FN3"/>
    <property type="match status" value="5"/>
</dbReference>
<dbReference type="InterPro" id="IPR010560">
    <property type="entry name" value="Neogenin_C"/>
</dbReference>
<evidence type="ECO:0000256" key="6">
    <source>
        <dbReference type="ARBA" id="ARBA00023180"/>
    </source>
</evidence>
<organism evidence="10 11">
    <name type="scientific">Leptidea sinapis</name>
    <dbReference type="NCBI Taxonomy" id="189913"/>
    <lineage>
        <taxon>Eukaryota</taxon>
        <taxon>Metazoa</taxon>
        <taxon>Ecdysozoa</taxon>
        <taxon>Arthropoda</taxon>
        <taxon>Hexapoda</taxon>
        <taxon>Insecta</taxon>
        <taxon>Pterygota</taxon>
        <taxon>Neoptera</taxon>
        <taxon>Endopterygota</taxon>
        <taxon>Lepidoptera</taxon>
        <taxon>Glossata</taxon>
        <taxon>Ditrysia</taxon>
        <taxon>Papilionoidea</taxon>
        <taxon>Pieridae</taxon>
        <taxon>Dismorphiinae</taxon>
        <taxon>Leptidea</taxon>
    </lineage>
</organism>
<dbReference type="SMART" id="SM00060">
    <property type="entry name" value="FN3"/>
    <property type="match status" value="5"/>
</dbReference>
<evidence type="ECO:0000256" key="8">
    <source>
        <dbReference type="SAM" id="Phobius"/>
    </source>
</evidence>
<keyword evidence="6" id="KW-0325">Glycoprotein</keyword>
<dbReference type="AlphaFoldDB" id="A0A5E4R456"/>
<keyword evidence="2 8" id="KW-0812">Transmembrane</keyword>
<dbReference type="InterPro" id="IPR036116">
    <property type="entry name" value="FN3_sf"/>
</dbReference>
<evidence type="ECO:0000256" key="4">
    <source>
        <dbReference type="ARBA" id="ARBA00022989"/>
    </source>
</evidence>
<dbReference type="PRINTS" id="PR00014">
    <property type="entry name" value="FNTYPEIII"/>
</dbReference>
<dbReference type="PANTHER" id="PTHR13817:SF173">
    <property type="entry name" value="FRAZZLED"/>
    <property type="match status" value="1"/>
</dbReference>
<name>A0A5E4R456_9NEOP</name>